<keyword evidence="14" id="KW-1185">Reference proteome</keyword>
<dbReference type="InterPro" id="IPR001356">
    <property type="entry name" value="HD"/>
</dbReference>
<evidence type="ECO:0000256" key="11">
    <source>
        <dbReference type="SAM" id="MobiDB-lite"/>
    </source>
</evidence>
<feature type="domain" description="Homeobox" evidence="12">
    <location>
        <begin position="30"/>
        <end position="85"/>
    </location>
</feature>
<dbReference type="GO" id="GO:0003677">
    <property type="term" value="F:DNA binding"/>
    <property type="evidence" value="ECO:0007669"/>
    <property type="project" value="UniProtKB-UniRule"/>
</dbReference>
<dbReference type="SUPFAM" id="SSF46689">
    <property type="entry name" value="Homeodomain-like"/>
    <property type="match status" value="1"/>
</dbReference>
<evidence type="ECO:0000313" key="13">
    <source>
        <dbReference type="EMBL" id="MCL7045192.1"/>
    </source>
</evidence>
<evidence type="ECO:0000256" key="6">
    <source>
        <dbReference type="ARBA" id="ARBA00023163"/>
    </source>
</evidence>
<keyword evidence="3" id="KW-0805">Transcription regulation</keyword>
<dbReference type="CDD" id="cd00086">
    <property type="entry name" value="homeodomain"/>
    <property type="match status" value="1"/>
</dbReference>
<dbReference type="PANTHER" id="PTHR45940:SF6">
    <property type="entry name" value="WUSCHEL-RELATED HOMEOBOX 2"/>
    <property type="match status" value="1"/>
</dbReference>
<evidence type="ECO:0000256" key="3">
    <source>
        <dbReference type="ARBA" id="ARBA00023015"/>
    </source>
</evidence>
<evidence type="ECO:0000256" key="1">
    <source>
        <dbReference type="ARBA" id="ARBA00004123"/>
    </source>
</evidence>
<dbReference type="FunFam" id="1.10.10.60:FF:000146">
    <property type="entry name" value="WUSCHEL-related homeobox 4"/>
    <property type="match status" value="1"/>
</dbReference>
<reference evidence="13" key="1">
    <citation type="submission" date="2022-03" db="EMBL/GenBank/DDBJ databases">
        <title>A functionally conserved STORR gene fusion in Papaver species that diverged 16.8 million years ago.</title>
        <authorList>
            <person name="Catania T."/>
        </authorList>
    </citation>
    <scope>NUCLEOTIDE SEQUENCE</scope>
    <source>
        <strain evidence="13">S-191538</strain>
    </source>
</reference>
<dbReference type="Proteomes" id="UP001177140">
    <property type="component" value="Unassembled WGS sequence"/>
</dbReference>
<comment type="similarity">
    <text evidence="8">Belongs to the WUS homeobox family.</text>
</comment>
<dbReference type="GO" id="GO:0005634">
    <property type="term" value="C:nucleus"/>
    <property type="evidence" value="ECO:0007669"/>
    <property type="project" value="UniProtKB-SubCell"/>
</dbReference>
<evidence type="ECO:0000256" key="4">
    <source>
        <dbReference type="ARBA" id="ARBA00023125"/>
    </source>
</evidence>
<dbReference type="PROSITE" id="PS51257">
    <property type="entry name" value="PROKAR_LIPOPROTEIN"/>
    <property type="match status" value="1"/>
</dbReference>
<feature type="region of interest" description="Disordered" evidence="11">
    <location>
        <begin position="249"/>
        <end position="275"/>
    </location>
</feature>
<protein>
    <recommendedName>
        <fullName evidence="12">Homeobox domain-containing protein</fullName>
    </recommendedName>
</protein>
<comment type="caution">
    <text evidence="13">The sequence shown here is derived from an EMBL/GenBank/DDBJ whole genome shotgun (WGS) entry which is preliminary data.</text>
</comment>
<keyword evidence="2" id="KW-0217">Developmental protein</keyword>
<evidence type="ECO:0000256" key="2">
    <source>
        <dbReference type="ARBA" id="ARBA00022473"/>
    </source>
</evidence>
<evidence type="ECO:0000256" key="8">
    <source>
        <dbReference type="ARBA" id="ARBA00024040"/>
    </source>
</evidence>
<evidence type="ECO:0000256" key="7">
    <source>
        <dbReference type="ARBA" id="ARBA00023242"/>
    </source>
</evidence>
<sequence length="313" mass="34508">MADDKSTSSSVFDGSVTCGGSTGGCRWNPTKEQISLLENLYSQGIRTPSAEQIQEITTKLKVYGHIEGKNVFYWFQNHKARQRQKQKQEQNHSNNIFYYNQFLLHHKSIPPQPPPPPLFAPASGNNNGLPSPFYIPPLPITPPQQRICAPVSGAYYQYPNTMVVVVPHRGVAKRRHVQADDFSSGSNAGYKHAVHYQSDGTTMLEAVGGDIVNRSTWKKVVRDHAILDLFPLHPTGILDEKINCSSTSSSGNSFSNNSVENNTSPSSNSSSDQSCIEEGTTASFGLQLQQPFFDFLAHQSPSSALQLLISNLR</sequence>
<dbReference type="InterPro" id="IPR044555">
    <property type="entry name" value="WUSCHEL-like"/>
</dbReference>
<evidence type="ECO:0000256" key="10">
    <source>
        <dbReference type="RuleBase" id="RU000682"/>
    </source>
</evidence>
<evidence type="ECO:0000259" key="12">
    <source>
        <dbReference type="PROSITE" id="PS50071"/>
    </source>
</evidence>
<dbReference type="GO" id="GO:0099402">
    <property type="term" value="P:plant organ development"/>
    <property type="evidence" value="ECO:0007669"/>
    <property type="project" value="InterPro"/>
</dbReference>
<organism evidence="13 14">
    <name type="scientific">Papaver nudicaule</name>
    <name type="common">Iceland poppy</name>
    <dbReference type="NCBI Taxonomy" id="74823"/>
    <lineage>
        <taxon>Eukaryota</taxon>
        <taxon>Viridiplantae</taxon>
        <taxon>Streptophyta</taxon>
        <taxon>Embryophyta</taxon>
        <taxon>Tracheophyta</taxon>
        <taxon>Spermatophyta</taxon>
        <taxon>Magnoliopsida</taxon>
        <taxon>Ranunculales</taxon>
        <taxon>Papaveraceae</taxon>
        <taxon>Papaveroideae</taxon>
        <taxon>Papaver</taxon>
    </lineage>
</organism>
<dbReference type="PROSITE" id="PS50071">
    <property type="entry name" value="HOMEOBOX_2"/>
    <property type="match status" value="1"/>
</dbReference>
<dbReference type="PANTHER" id="PTHR45940">
    <property type="entry name" value="WUSCHEL-RELATED HOMEOBOX 1-RELATED"/>
    <property type="match status" value="1"/>
</dbReference>
<keyword evidence="4 9" id="KW-0238">DNA-binding</keyword>
<evidence type="ECO:0000313" key="14">
    <source>
        <dbReference type="Proteomes" id="UP001177140"/>
    </source>
</evidence>
<dbReference type="InterPro" id="IPR009057">
    <property type="entry name" value="Homeodomain-like_sf"/>
</dbReference>
<dbReference type="SMART" id="SM00389">
    <property type="entry name" value="HOX"/>
    <property type="match status" value="1"/>
</dbReference>
<dbReference type="GO" id="GO:0003700">
    <property type="term" value="F:DNA-binding transcription factor activity"/>
    <property type="evidence" value="ECO:0007669"/>
    <property type="project" value="InterPro"/>
</dbReference>
<dbReference type="AlphaFoldDB" id="A0AA42AYQ8"/>
<feature type="DNA-binding region" description="Homeobox" evidence="9">
    <location>
        <begin position="32"/>
        <end position="86"/>
    </location>
</feature>
<proteinExistence type="inferred from homology"/>
<feature type="compositionally biased region" description="Low complexity" evidence="11">
    <location>
        <begin position="249"/>
        <end position="274"/>
    </location>
</feature>
<evidence type="ECO:0000256" key="5">
    <source>
        <dbReference type="ARBA" id="ARBA00023155"/>
    </source>
</evidence>
<gene>
    <name evidence="13" type="ORF">MKW94_030332</name>
</gene>
<keyword evidence="6" id="KW-0804">Transcription</keyword>
<keyword evidence="7 9" id="KW-0539">Nucleus</keyword>
<dbReference type="Pfam" id="PF00046">
    <property type="entry name" value="Homeodomain"/>
    <property type="match status" value="1"/>
</dbReference>
<name>A0AA42AYQ8_PAPNU</name>
<comment type="subcellular location">
    <subcellularLocation>
        <location evidence="1 9 10">Nucleus</location>
    </subcellularLocation>
</comment>
<keyword evidence="5 9" id="KW-0371">Homeobox</keyword>
<dbReference type="Gene3D" id="1.10.10.60">
    <property type="entry name" value="Homeodomain-like"/>
    <property type="match status" value="1"/>
</dbReference>
<dbReference type="EMBL" id="JAJJMA010266952">
    <property type="protein sequence ID" value="MCL7045192.1"/>
    <property type="molecule type" value="Genomic_DNA"/>
</dbReference>
<accession>A0AA42AYQ8</accession>
<evidence type="ECO:0000256" key="9">
    <source>
        <dbReference type="PROSITE-ProRule" id="PRU00108"/>
    </source>
</evidence>